<accession>A0A6C0LB16</accession>
<evidence type="ECO:0000259" key="2">
    <source>
        <dbReference type="PROSITE" id="PS51371"/>
    </source>
</evidence>
<evidence type="ECO:0000313" key="3">
    <source>
        <dbReference type="EMBL" id="QHU28159.1"/>
    </source>
</evidence>
<dbReference type="InterPro" id="IPR046342">
    <property type="entry name" value="CBS_dom_sf"/>
</dbReference>
<dbReference type="SMART" id="SM00116">
    <property type="entry name" value="CBS"/>
    <property type="match status" value="2"/>
</dbReference>
<dbReference type="InterPro" id="IPR051257">
    <property type="entry name" value="Diverse_CBS-Domain"/>
</dbReference>
<dbReference type="Pfam" id="PF00571">
    <property type="entry name" value="CBS"/>
    <property type="match status" value="2"/>
</dbReference>
<dbReference type="AlphaFoldDB" id="A0A6C0LB16"/>
<feature type="domain" description="CBS" evidence="2">
    <location>
        <begin position="100"/>
        <end position="157"/>
    </location>
</feature>
<dbReference type="SUPFAM" id="SSF54631">
    <property type="entry name" value="CBS-domain pair"/>
    <property type="match status" value="1"/>
</dbReference>
<dbReference type="EMBL" id="MN740471">
    <property type="protein sequence ID" value="QHU28159.1"/>
    <property type="molecule type" value="Genomic_DNA"/>
</dbReference>
<dbReference type="PROSITE" id="PS51371">
    <property type="entry name" value="CBS"/>
    <property type="match status" value="2"/>
</dbReference>
<organism evidence="3">
    <name type="scientific">viral metagenome</name>
    <dbReference type="NCBI Taxonomy" id="1070528"/>
    <lineage>
        <taxon>unclassified sequences</taxon>
        <taxon>metagenomes</taxon>
        <taxon>organismal metagenomes</taxon>
    </lineage>
</organism>
<keyword evidence="1" id="KW-0129">CBS domain</keyword>
<dbReference type="InterPro" id="IPR000644">
    <property type="entry name" value="CBS_dom"/>
</dbReference>
<sequence>MKMLARRIITRFATTSSFEKRSALGVFQNSCYKKVDFKIHEDSSVSEAVKRFSALNVGCLAVTNSENKVIGVVSKRDYINKVAALDKNHTGLFVKDICTFSPNIIVGKTTDSLDTCMNKMLFKDIRHLLIVDDKNPKFVGMLSIKDLIQETMKGHKETITRLSDFGLGKGAFFGSD</sequence>
<evidence type="ECO:0000256" key="1">
    <source>
        <dbReference type="ARBA" id="ARBA00023122"/>
    </source>
</evidence>
<dbReference type="Gene3D" id="3.10.580.10">
    <property type="entry name" value="CBS-domain"/>
    <property type="match status" value="1"/>
</dbReference>
<protein>
    <recommendedName>
        <fullName evidence="2">CBS domain-containing protein</fullName>
    </recommendedName>
</protein>
<proteinExistence type="predicted"/>
<name>A0A6C0LB16_9ZZZZ</name>
<dbReference type="PANTHER" id="PTHR43080">
    <property type="entry name" value="CBS DOMAIN-CONTAINING PROTEIN CBSX3, MITOCHONDRIAL"/>
    <property type="match status" value="1"/>
</dbReference>
<reference evidence="3" key="1">
    <citation type="journal article" date="2020" name="Nature">
        <title>Giant virus diversity and host interactions through global metagenomics.</title>
        <authorList>
            <person name="Schulz F."/>
            <person name="Roux S."/>
            <person name="Paez-Espino D."/>
            <person name="Jungbluth S."/>
            <person name="Walsh D.A."/>
            <person name="Denef V.J."/>
            <person name="McMahon K.D."/>
            <person name="Konstantinidis K.T."/>
            <person name="Eloe-Fadrosh E.A."/>
            <person name="Kyrpides N.C."/>
            <person name="Woyke T."/>
        </authorList>
    </citation>
    <scope>NUCLEOTIDE SEQUENCE</scope>
    <source>
        <strain evidence="3">GVMAG-M-3300027770-73</strain>
    </source>
</reference>
<feature type="domain" description="CBS" evidence="2">
    <location>
        <begin position="32"/>
        <end position="92"/>
    </location>
</feature>
<dbReference type="PANTHER" id="PTHR43080:SF2">
    <property type="entry name" value="CBS DOMAIN-CONTAINING PROTEIN"/>
    <property type="match status" value="1"/>
</dbReference>